<dbReference type="InterPro" id="IPR009810">
    <property type="entry name" value="Nodulin_late_dom"/>
</dbReference>
<proteinExistence type="evidence at transcript level"/>
<dbReference type="EMBL" id="MT371107">
    <property type="protein sequence ID" value="QQO74625.1"/>
    <property type="molecule type" value="mRNA"/>
</dbReference>
<sequence>MAKILKFIYAMILFLFLFLVAMEVGGEQDGCVTDADCPRYWEELYVPKCIDHKCIGRWKWD</sequence>
<reference evidence="3" key="1">
    <citation type="journal article" date="2020" name="Mol. Cell">
        <title>Proteome analysis reveals a significant host-specific response in Rhizobium leguminosarum bv viciae endosymbiotic cells.</title>
        <authorList>
            <person name="Duran D."/>
            <person name="Albareda M."/>
            <person name="Marina A."/>
            <person name="Garcia C."/>
            <person name="Ruiz-Argueso T."/>
            <person name="Palacios J."/>
        </authorList>
    </citation>
    <scope>NUCLEOTIDE SEQUENCE</scope>
    <source>
        <tissue evidence="3">Root nodules</tissue>
    </source>
</reference>
<accession>A0A7T8IFW7</accession>
<evidence type="ECO:0000256" key="1">
    <source>
        <dbReference type="SAM" id="SignalP"/>
    </source>
</evidence>
<dbReference type="AlphaFoldDB" id="A0A7T8IFW7"/>
<dbReference type="GO" id="GO:0046872">
    <property type="term" value="F:metal ion binding"/>
    <property type="evidence" value="ECO:0007669"/>
    <property type="project" value="InterPro"/>
</dbReference>
<evidence type="ECO:0000313" key="3">
    <source>
        <dbReference type="EMBL" id="QQO74625.1"/>
    </source>
</evidence>
<name>A0A7T8IFW7_PEA</name>
<feature type="signal peptide" evidence="1">
    <location>
        <begin position="1"/>
        <end position="26"/>
    </location>
</feature>
<feature type="domain" description="Late nodulin" evidence="2">
    <location>
        <begin position="1"/>
        <end position="54"/>
    </location>
</feature>
<evidence type="ECO:0000259" key="2">
    <source>
        <dbReference type="Pfam" id="PF07127"/>
    </source>
</evidence>
<feature type="chain" id="PRO_5030550463" evidence="1">
    <location>
        <begin position="27"/>
        <end position="61"/>
    </location>
</feature>
<dbReference type="Gramene" id="PSAT_LOCUS10654_t1">
    <property type="protein sequence ID" value="CAL5190622.1"/>
    <property type="gene ID" value="PSAT_LOCUS10654"/>
</dbReference>
<protein>
    <submittedName>
        <fullName evidence="3">Nodule-specific cysteine-rich peptide G09</fullName>
    </submittedName>
</protein>
<keyword evidence="1" id="KW-0732">Signal</keyword>
<dbReference type="Pfam" id="PF07127">
    <property type="entry name" value="Nodulin_late"/>
    <property type="match status" value="1"/>
</dbReference>
<organism evidence="3">
    <name type="scientific">Pisum sativum</name>
    <name type="common">Garden pea</name>
    <name type="synonym">Lathyrus oleraceus</name>
    <dbReference type="NCBI Taxonomy" id="3888"/>
    <lineage>
        <taxon>Eukaryota</taxon>
        <taxon>Viridiplantae</taxon>
        <taxon>Streptophyta</taxon>
        <taxon>Embryophyta</taxon>
        <taxon>Tracheophyta</taxon>
        <taxon>Spermatophyta</taxon>
        <taxon>Magnoliopsida</taxon>
        <taxon>eudicotyledons</taxon>
        <taxon>Gunneridae</taxon>
        <taxon>Pentapetalae</taxon>
        <taxon>rosids</taxon>
        <taxon>fabids</taxon>
        <taxon>Fabales</taxon>
        <taxon>Fabaceae</taxon>
        <taxon>Papilionoideae</taxon>
        <taxon>50 kb inversion clade</taxon>
        <taxon>NPAAA clade</taxon>
        <taxon>Hologalegina</taxon>
        <taxon>IRL clade</taxon>
        <taxon>Fabeae</taxon>
        <taxon>Lathyrus</taxon>
    </lineage>
</organism>